<feature type="transmembrane region" description="Helical" evidence="5">
    <location>
        <begin position="41"/>
        <end position="62"/>
    </location>
</feature>
<feature type="transmembrane region" description="Helical" evidence="5">
    <location>
        <begin position="188"/>
        <end position="209"/>
    </location>
</feature>
<feature type="transmembrane region" description="Helical" evidence="5">
    <location>
        <begin position="154"/>
        <end position="176"/>
    </location>
</feature>
<comment type="subcellular location">
    <subcellularLocation>
        <location evidence="1">Membrane</location>
        <topology evidence="1">Multi-pass membrane protein</topology>
    </subcellularLocation>
</comment>
<reference evidence="8" key="1">
    <citation type="journal article" date="2019" name="Int. J. Syst. Evol. Microbiol.">
        <title>The Global Catalogue of Microorganisms (GCM) 10K type strain sequencing project: providing services to taxonomists for standard genome sequencing and annotation.</title>
        <authorList>
            <consortium name="The Broad Institute Genomics Platform"/>
            <consortium name="The Broad Institute Genome Sequencing Center for Infectious Disease"/>
            <person name="Wu L."/>
            <person name="Ma J."/>
        </authorList>
    </citation>
    <scope>NUCLEOTIDE SEQUENCE [LARGE SCALE GENOMIC DNA]</scope>
    <source>
        <strain evidence="8">TISTR 1906</strain>
    </source>
</reference>
<keyword evidence="8" id="KW-1185">Reference proteome</keyword>
<evidence type="ECO:0000313" key="7">
    <source>
        <dbReference type="EMBL" id="MFD2756270.1"/>
    </source>
</evidence>
<feature type="domain" description="EamA" evidence="6">
    <location>
        <begin position="19"/>
        <end position="143"/>
    </location>
</feature>
<organism evidence="7 8">
    <name type="scientific">Comamonas terrae</name>
    <dbReference type="NCBI Taxonomy" id="673548"/>
    <lineage>
        <taxon>Bacteria</taxon>
        <taxon>Pseudomonadati</taxon>
        <taxon>Pseudomonadota</taxon>
        <taxon>Betaproteobacteria</taxon>
        <taxon>Burkholderiales</taxon>
        <taxon>Comamonadaceae</taxon>
        <taxon>Comamonas</taxon>
    </lineage>
</organism>
<dbReference type="InterPro" id="IPR050638">
    <property type="entry name" value="AA-Vitamin_Transporters"/>
</dbReference>
<feature type="transmembrane region" description="Helical" evidence="5">
    <location>
        <begin position="229"/>
        <end position="245"/>
    </location>
</feature>
<feature type="transmembrane region" description="Helical" evidence="5">
    <location>
        <begin position="16"/>
        <end position="35"/>
    </location>
</feature>
<dbReference type="PANTHER" id="PTHR32322">
    <property type="entry name" value="INNER MEMBRANE TRANSPORTER"/>
    <property type="match status" value="1"/>
</dbReference>
<dbReference type="Proteomes" id="UP001597463">
    <property type="component" value="Unassembled WGS sequence"/>
</dbReference>
<keyword evidence="4 5" id="KW-0472">Membrane</keyword>
<evidence type="ECO:0000256" key="5">
    <source>
        <dbReference type="SAM" id="Phobius"/>
    </source>
</evidence>
<dbReference type="PANTHER" id="PTHR32322:SF9">
    <property type="entry name" value="AMINO-ACID METABOLITE EFFLUX PUMP-RELATED"/>
    <property type="match status" value="1"/>
</dbReference>
<dbReference type="Pfam" id="PF00892">
    <property type="entry name" value="EamA"/>
    <property type="match status" value="2"/>
</dbReference>
<comment type="caution">
    <text evidence="7">The sequence shown here is derived from an EMBL/GenBank/DDBJ whole genome shotgun (WGS) entry which is preliminary data.</text>
</comment>
<evidence type="ECO:0000256" key="1">
    <source>
        <dbReference type="ARBA" id="ARBA00004141"/>
    </source>
</evidence>
<name>A0ABW5US40_9BURK</name>
<proteinExistence type="predicted"/>
<feature type="transmembrane region" description="Helical" evidence="5">
    <location>
        <begin position="257"/>
        <end position="277"/>
    </location>
</feature>
<keyword evidence="2 5" id="KW-0812">Transmembrane</keyword>
<dbReference type="InterPro" id="IPR037185">
    <property type="entry name" value="EmrE-like"/>
</dbReference>
<feature type="transmembrane region" description="Helical" evidence="5">
    <location>
        <begin position="283"/>
        <end position="301"/>
    </location>
</feature>
<dbReference type="SUPFAM" id="SSF103481">
    <property type="entry name" value="Multidrug resistance efflux transporter EmrE"/>
    <property type="match status" value="2"/>
</dbReference>
<evidence type="ECO:0000256" key="3">
    <source>
        <dbReference type="ARBA" id="ARBA00022989"/>
    </source>
</evidence>
<dbReference type="EMBL" id="JBHUMV010000010">
    <property type="protein sequence ID" value="MFD2756270.1"/>
    <property type="molecule type" value="Genomic_DNA"/>
</dbReference>
<evidence type="ECO:0000256" key="2">
    <source>
        <dbReference type="ARBA" id="ARBA00022692"/>
    </source>
</evidence>
<accession>A0ABW5US40</accession>
<dbReference type="InterPro" id="IPR000620">
    <property type="entry name" value="EamA_dom"/>
</dbReference>
<evidence type="ECO:0000313" key="8">
    <source>
        <dbReference type="Proteomes" id="UP001597463"/>
    </source>
</evidence>
<evidence type="ECO:0000256" key="4">
    <source>
        <dbReference type="ARBA" id="ARBA00023136"/>
    </source>
</evidence>
<dbReference type="Gene3D" id="1.10.3730.20">
    <property type="match status" value="1"/>
</dbReference>
<sequence>MRSACPSSSPSGMSRADWLSALIVIVVWGLNFIAMKWGLETLSPLLLCALRFVAASLPFLLFVRPPGNLSWGLLAAYGLVQGVGQFGLLFTGMKLGMPAGMASVVLQTQAFITMLMAAAMLGEKPRRWQWLGLTIAIGGLIFIGAAHGDSATDMTLVGFVLTVGAAAMWAGSNLLTRLAARQGPYEPVPFIVWTSLFPIVPLLLLSIWVDGADSVQRQLQGMGLRELGVVAYLALLSTLLGYGLWTRLLQRYAASTVAPLSLLVPVVGLLSAMLILGERPNSMQWLGTLAVLAGMVINQFGGRWMGARS</sequence>
<keyword evidence="3 5" id="KW-1133">Transmembrane helix</keyword>
<feature type="transmembrane region" description="Helical" evidence="5">
    <location>
        <begin position="128"/>
        <end position="148"/>
    </location>
</feature>
<dbReference type="RefSeq" id="WP_066476381.1">
    <property type="nucleotide sequence ID" value="NZ_JBHUMV010000010.1"/>
</dbReference>
<feature type="transmembrane region" description="Helical" evidence="5">
    <location>
        <begin position="99"/>
        <end position="121"/>
    </location>
</feature>
<feature type="domain" description="EamA" evidence="6">
    <location>
        <begin position="158"/>
        <end position="297"/>
    </location>
</feature>
<protein>
    <submittedName>
        <fullName evidence="7">EamA family transporter</fullName>
    </submittedName>
</protein>
<evidence type="ECO:0000259" key="6">
    <source>
        <dbReference type="Pfam" id="PF00892"/>
    </source>
</evidence>
<gene>
    <name evidence="7" type="ORF">ACFSW6_19530</name>
</gene>